<dbReference type="AlphaFoldDB" id="A0A955HWQ5"/>
<evidence type="ECO:0008006" key="3">
    <source>
        <dbReference type="Google" id="ProtNLM"/>
    </source>
</evidence>
<accession>A0A955HWQ5</accession>
<comment type="caution">
    <text evidence="1">The sequence shown here is derived from an EMBL/GenBank/DDBJ whole genome shotgun (WGS) entry which is preliminary data.</text>
</comment>
<gene>
    <name evidence="1" type="ORF">KC622_00555</name>
</gene>
<dbReference type="PROSITE" id="PS51257">
    <property type="entry name" value="PROKAR_LIPOPROTEIN"/>
    <property type="match status" value="1"/>
</dbReference>
<organism evidence="1 2">
    <name type="scientific">Candidatus Dojkabacteria bacterium</name>
    <dbReference type="NCBI Taxonomy" id="2099670"/>
    <lineage>
        <taxon>Bacteria</taxon>
        <taxon>Candidatus Dojkabacteria</taxon>
    </lineage>
</organism>
<evidence type="ECO:0000313" key="2">
    <source>
        <dbReference type="Proteomes" id="UP000748332"/>
    </source>
</evidence>
<protein>
    <recommendedName>
        <fullName evidence="3">Lipoprotein</fullName>
    </recommendedName>
</protein>
<proteinExistence type="predicted"/>
<reference evidence="1" key="2">
    <citation type="journal article" date="2021" name="Microbiome">
        <title>Successional dynamics and alternative stable states in a saline activated sludge microbial community over 9 years.</title>
        <authorList>
            <person name="Wang Y."/>
            <person name="Ye J."/>
            <person name="Ju F."/>
            <person name="Liu L."/>
            <person name="Boyd J.A."/>
            <person name="Deng Y."/>
            <person name="Parks D.H."/>
            <person name="Jiang X."/>
            <person name="Yin X."/>
            <person name="Woodcroft B.J."/>
            <person name="Tyson G.W."/>
            <person name="Hugenholtz P."/>
            <person name="Polz M.F."/>
            <person name="Zhang T."/>
        </authorList>
    </citation>
    <scope>NUCLEOTIDE SEQUENCE</scope>
    <source>
        <strain evidence="1">HKST-UBA16</strain>
    </source>
</reference>
<dbReference type="Proteomes" id="UP000748332">
    <property type="component" value="Unassembled WGS sequence"/>
</dbReference>
<dbReference type="EMBL" id="JAGQLM010000022">
    <property type="protein sequence ID" value="MCA9374800.1"/>
    <property type="molecule type" value="Genomic_DNA"/>
</dbReference>
<evidence type="ECO:0000313" key="1">
    <source>
        <dbReference type="EMBL" id="MCA9374800.1"/>
    </source>
</evidence>
<sequence length="203" mass="21684">MKGIKSRLFLTTAMAVVSCAPQPRNNTGSVGPDTDFISTYTIPLVTATPIPEIEVNKGDQDSQAALIQIARNYFAFICQDNSLCDSQGLDLGKIYITTKSEENFADSAGYVHIPGIGIATSEIIIISDETVLSPETALTILLSTGSKAMNERIIGSVFIGDSDQYEIDAIHGFVVKGKNIETGGDYHFDAIEIGAALFIAQSV</sequence>
<feature type="non-terminal residue" evidence="1">
    <location>
        <position position="203"/>
    </location>
</feature>
<name>A0A955HWQ5_9BACT</name>
<reference evidence="1" key="1">
    <citation type="submission" date="2020-04" db="EMBL/GenBank/DDBJ databases">
        <authorList>
            <person name="Zhang T."/>
        </authorList>
    </citation>
    <scope>NUCLEOTIDE SEQUENCE</scope>
    <source>
        <strain evidence="1">HKST-UBA16</strain>
    </source>
</reference>